<dbReference type="OrthoDB" id="331600at2759"/>
<dbReference type="InterPro" id="IPR032460">
    <property type="entry name" value="Symplekin/Pta1_N"/>
</dbReference>
<evidence type="ECO:0000256" key="2">
    <source>
        <dbReference type="ARBA" id="ARBA00022664"/>
    </source>
</evidence>
<dbReference type="Proteomes" id="UP000799441">
    <property type="component" value="Unassembled WGS sequence"/>
</dbReference>
<evidence type="ECO:0000256" key="4">
    <source>
        <dbReference type="SAM" id="MobiDB-lite"/>
    </source>
</evidence>
<evidence type="ECO:0000313" key="7">
    <source>
        <dbReference type="Proteomes" id="UP000799441"/>
    </source>
</evidence>
<comment type="subcellular location">
    <subcellularLocation>
        <location evidence="1">Nucleus</location>
    </subcellularLocation>
</comment>
<dbReference type="SUPFAM" id="SSF48371">
    <property type="entry name" value="ARM repeat"/>
    <property type="match status" value="1"/>
</dbReference>
<sequence>MTSPAEVVKQLNSARDICLRDPAIYPQVVPGVLHVIGSGAHVDLRRWGADFLAETFASPVLVAEKKEEICVGVLDTLRGYLFRKDELGEEEDANVVKSAVQCAASIYPLIFRHTVNNANDKETWMKMAGIKSAILRRMDTAPAGVRICCIKFVARVVQVQTPGLISDPRRQEQNEISLALVGRDHPIIPSSHLEAEASGLLDRLLGTLQDYATDPLIVTAAINSMASIVQRRPSISNKVLSALMSFNPLTLAQDGSRTGKDQVAVRSMTRTVMSFLINILKRNNNHPLAGRMQQHVERLRHSLVDAFSDHANHLKRSAPDEPTDGLDNAKRARIEANTTHQESSAQGQPQPLQYPPLPPGPVTVAQLFTLTNDTRLTSFHAEAFPATATAQLVQALLSSADLNRLNGSVNTVRARILELGRRPVPSALDAAKEALGQDDEDDYDPVMTFDGDREQVENEIDVLSDADVDADVAIGAFHLPPPAPLSRQEQDECIRTSVMRVFGTLAERDKDLKIKGGKKANDRKGFNAISSIATSDRDGWVTLLTRLATRTNLDILNDPDKVKQENNERALAKKTGGVLSLSTGIREALVHYIMEDWRRRIDVAVAWLNEEWYCDRLHSNAHLPHLDPTSDIAEALPNYHAYTIRLLDGLLPYIDTRDNRALIRLFSEVPALDREMMARLKKLAQDPERVQLACQCLLYLIMLRPPVREMAIDCAEEMWMEIEESRVEAAKVLKRWRPGRLEELESGVKQEI</sequence>
<reference evidence="6" key="1">
    <citation type="journal article" date="2020" name="Stud. Mycol.">
        <title>101 Dothideomycetes genomes: a test case for predicting lifestyles and emergence of pathogens.</title>
        <authorList>
            <person name="Haridas S."/>
            <person name="Albert R."/>
            <person name="Binder M."/>
            <person name="Bloem J."/>
            <person name="Labutti K."/>
            <person name="Salamov A."/>
            <person name="Andreopoulos B."/>
            <person name="Baker S."/>
            <person name="Barry K."/>
            <person name="Bills G."/>
            <person name="Bluhm B."/>
            <person name="Cannon C."/>
            <person name="Castanera R."/>
            <person name="Culley D."/>
            <person name="Daum C."/>
            <person name="Ezra D."/>
            <person name="Gonzalez J."/>
            <person name="Henrissat B."/>
            <person name="Kuo A."/>
            <person name="Liang C."/>
            <person name="Lipzen A."/>
            <person name="Lutzoni F."/>
            <person name="Magnuson J."/>
            <person name="Mondo S."/>
            <person name="Nolan M."/>
            <person name="Ohm R."/>
            <person name="Pangilinan J."/>
            <person name="Park H.-J."/>
            <person name="Ramirez L."/>
            <person name="Alfaro M."/>
            <person name="Sun H."/>
            <person name="Tritt A."/>
            <person name="Yoshinaga Y."/>
            <person name="Zwiers L.-H."/>
            <person name="Turgeon B."/>
            <person name="Goodwin S."/>
            <person name="Spatafora J."/>
            <person name="Crous P."/>
            <person name="Grigoriev I."/>
        </authorList>
    </citation>
    <scope>NUCLEOTIDE SEQUENCE</scope>
    <source>
        <strain evidence="6">CBS 116435</strain>
    </source>
</reference>
<feature type="region of interest" description="Disordered" evidence="4">
    <location>
        <begin position="336"/>
        <end position="359"/>
    </location>
</feature>
<evidence type="ECO:0000313" key="6">
    <source>
        <dbReference type="EMBL" id="KAF2724926.1"/>
    </source>
</evidence>
<dbReference type="Pfam" id="PF11935">
    <property type="entry name" value="SYMPK_PTA1_N"/>
    <property type="match status" value="1"/>
</dbReference>
<dbReference type="GO" id="GO:0005847">
    <property type="term" value="C:mRNA cleavage and polyadenylation specificity factor complex"/>
    <property type="evidence" value="ECO:0007669"/>
    <property type="project" value="TreeGrafter"/>
</dbReference>
<evidence type="ECO:0000259" key="5">
    <source>
        <dbReference type="Pfam" id="PF11935"/>
    </source>
</evidence>
<dbReference type="InterPro" id="IPR021850">
    <property type="entry name" value="Symplekin/Pta1"/>
</dbReference>
<keyword evidence="2" id="KW-0507">mRNA processing</keyword>
<name>A0A9P4QHE4_9PEZI</name>
<feature type="domain" description="Symplekin/Pta1 N-terminal" evidence="5">
    <location>
        <begin position="92"/>
        <end position="307"/>
    </location>
</feature>
<evidence type="ECO:0000256" key="3">
    <source>
        <dbReference type="ARBA" id="ARBA00023242"/>
    </source>
</evidence>
<dbReference type="GO" id="GO:0006397">
    <property type="term" value="P:mRNA processing"/>
    <property type="evidence" value="ECO:0007669"/>
    <property type="project" value="UniProtKB-KW"/>
</dbReference>
<proteinExistence type="predicted"/>
<dbReference type="PANTHER" id="PTHR15245">
    <property type="entry name" value="SYMPLEKIN-RELATED"/>
    <property type="match status" value="1"/>
</dbReference>
<dbReference type="InterPro" id="IPR016024">
    <property type="entry name" value="ARM-type_fold"/>
</dbReference>
<gene>
    <name evidence="6" type="ORF">K431DRAFT_281399</name>
</gene>
<dbReference type="AlphaFoldDB" id="A0A9P4QHE4"/>
<dbReference type="InterPro" id="IPR011989">
    <property type="entry name" value="ARM-like"/>
</dbReference>
<keyword evidence="3" id="KW-0539">Nucleus</keyword>
<dbReference type="Gene3D" id="1.25.10.10">
    <property type="entry name" value="Leucine-rich Repeat Variant"/>
    <property type="match status" value="1"/>
</dbReference>
<organism evidence="6 7">
    <name type="scientific">Polychaeton citri CBS 116435</name>
    <dbReference type="NCBI Taxonomy" id="1314669"/>
    <lineage>
        <taxon>Eukaryota</taxon>
        <taxon>Fungi</taxon>
        <taxon>Dikarya</taxon>
        <taxon>Ascomycota</taxon>
        <taxon>Pezizomycotina</taxon>
        <taxon>Dothideomycetes</taxon>
        <taxon>Dothideomycetidae</taxon>
        <taxon>Capnodiales</taxon>
        <taxon>Capnodiaceae</taxon>
        <taxon>Polychaeton</taxon>
    </lineage>
</organism>
<evidence type="ECO:0000256" key="1">
    <source>
        <dbReference type="ARBA" id="ARBA00004123"/>
    </source>
</evidence>
<dbReference type="PANTHER" id="PTHR15245:SF20">
    <property type="entry name" value="SYMPLEKIN"/>
    <property type="match status" value="1"/>
</dbReference>
<keyword evidence="7" id="KW-1185">Reference proteome</keyword>
<accession>A0A9P4QHE4</accession>
<feature type="compositionally biased region" description="Polar residues" evidence="4">
    <location>
        <begin position="336"/>
        <end position="345"/>
    </location>
</feature>
<dbReference type="EMBL" id="MU003769">
    <property type="protein sequence ID" value="KAF2724926.1"/>
    <property type="molecule type" value="Genomic_DNA"/>
</dbReference>
<comment type="caution">
    <text evidence="6">The sequence shown here is derived from an EMBL/GenBank/DDBJ whole genome shotgun (WGS) entry which is preliminary data.</text>
</comment>
<protein>
    <recommendedName>
        <fullName evidence="5">Symplekin/Pta1 N-terminal domain-containing protein</fullName>
    </recommendedName>
</protein>